<dbReference type="EC" id="3.4.21.-" evidence="6"/>
<dbReference type="SUPFAM" id="SSF50993">
    <property type="entry name" value="Peptidase/esterase 'gauge' domain"/>
    <property type="match status" value="1"/>
</dbReference>
<comment type="caution">
    <text evidence="9">The sequence shown here is derived from an EMBL/GenBank/DDBJ whole genome shotgun (WGS) entry which is preliminary data.</text>
</comment>
<dbReference type="PRINTS" id="PR00862">
    <property type="entry name" value="PROLIGOPTASE"/>
</dbReference>
<evidence type="ECO:0000313" key="10">
    <source>
        <dbReference type="Proteomes" id="UP001648503"/>
    </source>
</evidence>
<evidence type="ECO:0000256" key="5">
    <source>
        <dbReference type="ARBA" id="ARBA00045448"/>
    </source>
</evidence>
<evidence type="ECO:0000256" key="6">
    <source>
        <dbReference type="RuleBase" id="RU368024"/>
    </source>
</evidence>
<dbReference type="Gene3D" id="3.40.50.1820">
    <property type="entry name" value="alpha/beta hydrolase"/>
    <property type="match status" value="1"/>
</dbReference>
<dbReference type="PANTHER" id="PTHR11757:SF19">
    <property type="entry name" value="PROLYL ENDOPEPTIDASE-LIKE"/>
    <property type="match status" value="1"/>
</dbReference>
<dbReference type="InterPro" id="IPR023302">
    <property type="entry name" value="Pept_S9A_N"/>
</dbReference>
<evidence type="ECO:0000259" key="8">
    <source>
        <dbReference type="Pfam" id="PF02897"/>
    </source>
</evidence>
<dbReference type="Pfam" id="PF02897">
    <property type="entry name" value="Peptidase_S9_N"/>
    <property type="match status" value="1"/>
</dbReference>
<accession>A0ABQ8ESF6</accession>
<keyword evidence="3 6" id="KW-0378">Hydrolase</keyword>
<feature type="domain" description="Peptidase S9A N-terminal" evidence="8">
    <location>
        <begin position="4"/>
        <end position="322"/>
    </location>
</feature>
<dbReference type="InterPro" id="IPR051543">
    <property type="entry name" value="Serine_Peptidase_S9A"/>
</dbReference>
<proteinExistence type="inferred from homology"/>
<sequence length="622" mass="69183">MRMMYPRSKVSPPVDNVGGYEYRSSYEDGSLVISRKKSSASGAPETILDSRWLGWGARGKIVTKALVSDDHSKIAYLEIQPQDEQGTLAIRHISSRSDSIFTTTFRIHRVFNFVWGSDSKSIFFTRLDDTLRSSRVFRIDIDSPKKEICIYTESDGRFFVDLAKSKDAKHIFINVNATHVSEVHILPDCSSIPVILVSRQQNAQCYLDILQDVVYALHNKDVPELRLCSLPFSKVLADGCFDLSCSESVVAAPAAGEHIEDVELFQKHAVLTMKAQGTAFLRCIDFESQTYSDVAMPDSTGVITPETNKDTLSSTFRFSYSSPFIVQDVCELDLISKSLVIQQDARPRMDFSNYLIEKLNVLSSDGTCHIPVTILRQKDLPRQSCNPCILLAYGAYGLSIETSFRIELLPALARGVTIAFAHVRGGGELGLDWHRRGRGAHKICSFTDLEDVADMLIREKYTSSERLGGIGTSAGGMLFAGVMNRRPDLFKALVLRVSFLDPLTTMKDPNSPLSSGEGLEWGDPEQDDLAYDNMATYAPYDNLRAGSKTSVLATAGSEDQRIPPWHALKFIVRMHNFATHSKVPSKAYFKLYEGRGHNQGGGDSIDEHAFEYAFLLSELGVQ</sequence>
<keyword evidence="2 6" id="KW-0645">Protease</keyword>
<dbReference type="Gene3D" id="2.130.10.120">
    <property type="entry name" value="Prolyl oligopeptidase, N-terminal domain"/>
    <property type="match status" value="1"/>
</dbReference>
<comment type="similarity">
    <text evidence="1 6">Belongs to the peptidase S9A family.</text>
</comment>
<dbReference type="InterPro" id="IPR029058">
    <property type="entry name" value="AB_hydrolase_fold"/>
</dbReference>
<feature type="domain" description="Peptidase S9 prolyl oligopeptidase catalytic" evidence="7">
    <location>
        <begin position="404"/>
        <end position="620"/>
    </location>
</feature>
<name>A0ABQ8ESF6_9FUNG</name>
<keyword evidence="10" id="KW-1185">Reference proteome</keyword>
<keyword evidence="4 6" id="KW-0720">Serine protease</keyword>
<dbReference type="EMBL" id="JAFCIX010000577">
    <property type="protein sequence ID" value="KAH6585886.1"/>
    <property type="molecule type" value="Genomic_DNA"/>
</dbReference>
<dbReference type="SUPFAM" id="SSF53474">
    <property type="entry name" value="alpha/beta-Hydrolases"/>
    <property type="match status" value="1"/>
</dbReference>
<gene>
    <name evidence="9" type="ORF">BASA50_000832</name>
</gene>
<dbReference type="InterPro" id="IPR002470">
    <property type="entry name" value="Peptidase_S9A"/>
</dbReference>
<reference evidence="9 10" key="1">
    <citation type="submission" date="2021-02" db="EMBL/GenBank/DDBJ databases">
        <title>Variation within the Batrachochytrium salamandrivorans European outbreak.</title>
        <authorList>
            <person name="Kelly M."/>
            <person name="Pasmans F."/>
            <person name="Shea T.P."/>
            <person name="Munoz J.F."/>
            <person name="Carranza S."/>
            <person name="Cuomo C.A."/>
            <person name="Martel A."/>
        </authorList>
    </citation>
    <scope>NUCLEOTIDE SEQUENCE [LARGE SCALE GENOMIC DNA]</scope>
    <source>
        <strain evidence="9 10">AMFP18/2</strain>
    </source>
</reference>
<evidence type="ECO:0000256" key="3">
    <source>
        <dbReference type="ARBA" id="ARBA00022801"/>
    </source>
</evidence>
<dbReference type="Pfam" id="PF00326">
    <property type="entry name" value="Peptidase_S9"/>
    <property type="match status" value="1"/>
</dbReference>
<dbReference type="PANTHER" id="PTHR11757">
    <property type="entry name" value="PROTEASE FAMILY S9A OLIGOPEPTIDASE"/>
    <property type="match status" value="1"/>
</dbReference>
<comment type="function">
    <text evidence="5">Serine peptidase whose precise substrate specificity remains unclear. Does not cleave peptides after a arginine or lysine residue. Regulates trans-Golgi network morphology and sorting by regulating the membrane binding of the AP-1 complex. May play a role in the regulation of synaptic vesicle exocytosis.</text>
</comment>
<dbReference type="Proteomes" id="UP001648503">
    <property type="component" value="Unassembled WGS sequence"/>
</dbReference>
<evidence type="ECO:0000256" key="1">
    <source>
        <dbReference type="ARBA" id="ARBA00005228"/>
    </source>
</evidence>
<evidence type="ECO:0000313" key="9">
    <source>
        <dbReference type="EMBL" id="KAH6585886.1"/>
    </source>
</evidence>
<evidence type="ECO:0000259" key="7">
    <source>
        <dbReference type="Pfam" id="PF00326"/>
    </source>
</evidence>
<dbReference type="InterPro" id="IPR001375">
    <property type="entry name" value="Peptidase_S9_cat"/>
</dbReference>
<evidence type="ECO:0000256" key="4">
    <source>
        <dbReference type="ARBA" id="ARBA00022825"/>
    </source>
</evidence>
<organism evidence="9 10">
    <name type="scientific">Batrachochytrium salamandrivorans</name>
    <dbReference type="NCBI Taxonomy" id="1357716"/>
    <lineage>
        <taxon>Eukaryota</taxon>
        <taxon>Fungi</taxon>
        <taxon>Fungi incertae sedis</taxon>
        <taxon>Chytridiomycota</taxon>
        <taxon>Chytridiomycota incertae sedis</taxon>
        <taxon>Chytridiomycetes</taxon>
        <taxon>Rhizophydiales</taxon>
        <taxon>Rhizophydiales incertae sedis</taxon>
        <taxon>Batrachochytrium</taxon>
    </lineage>
</organism>
<protein>
    <recommendedName>
        <fullName evidence="6">Prolyl endopeptidase</fullName>
        <ecNumber evidence="6">3.4.21.-</ecNumber>
    </recommendedName>
</protein>
<evidence type="ECO:0000256" key="2">
    <source>
        <dbReference type="ARBA" id="ARBA00022670"/>
    </source>
</evidence>